<name>A0A8H5J2Q6_9HYPO</name>
<evidence type="ECO:0000313" key="1">
    <source>
        <dbReference type="EMBL" id="KAF5547744.1"/>
    </source>
</evidence>
<keyword evidence="2" id="KW-1185">Reference proteome</keyword>
<proteinExistence type="predicted"/>
<evidence type="ECO:0000313" key="2">
    <source>
        <dbReference type="Proteomes" id="UP000522262"/>
    </source>
</evidence>
<reference evidence="1 2" key="1">
    <citation type="submission" date="2020-05" db="EMBL/GenBank/DDBJ databases">
        <title>Identification and distribution of gene clusters putatively required for synthesis of sphingolipid metabolism inhibitors in phylogenetically diverse species of the filamentous fungus Fusarium.</title>
        <authorList>
            <person name="Kim H.-S."/>
            <person name="Busman M."/>
            <person name="Brown D.W."/>
            <person name="Divon H."/>
            <person name="Uhlig S."/>
            <person name="Proctor R.H."/>
        </authorList>
    </citation>
    <scope>NUCLEOTIDE SEQUENCE [LARGE SCALE GENOMIC DNA]</scope>
    <source>
        <strain evidence="1 2">NRRL 53147</strain>
    </source>
</reference>
<dbReference type="EMBL" id="JAAOAM010000104">
    <property type="protein sequence ID" value="KAF5547744.1"/>
    <property type="molecule type" value="Genomic_DNA"/>
</dbReference>
<accession>A0A8H5J2Q6</accession>
<comment type="caution">
    <text evidence="1">The sequence shown here is derived from an EMBL/GenBank/DDBJ whole genome shotgun (WGS) entry which is preliminary data.</text>
</comment>
<dbReference type="Proteomes" id="UP000522262">
    <property type="component" value="Unassembled WGS sequence"/>
</dbReference>
<dbReference type="AlphaFoldDB" id="A0A8H5J2Q6"/>
<protein>
    <submittedName>
        <fullName evidence="1">Bypass of stop codon 6</fullName>
    </submittedName>
</protein>
<sequence length="177" mass="20486">MYWFLSKAEPKKIPKMCIDEENFKREDFYCEVCDDDMEKAYGDCDGGTQRMGTVLERFIKHIRANRRTVQEAYDSDPKTLRLRRKASRAIASYSNRPDADSMKDHRDEHKHAVATNTLSTLIDINNSLRVIAQCTLHKSGLRAGTSDLLEMPPRCGPEKMPEECLWEIPLDEDEEEN</sequence>
<gene>
    <name evidence="1" type="ORF">FMEXI_5070</name>
</gene>
<organism evidence="1 2">
    <name type="scientific">Fusarium mexicanum</name>
    <dbReference type="NCBI Taxonomy" id="751941"/>
    <lineage>
        <taxon>Eukaryota</taxon>
        <taxon>Fungi</taxon>
        <taxon>Dikarya</taxon>
        <taxon>Ascomycota</taxon>
        <taxon>Pezizomycotina</taxon>
        <taxon>Sordariomycetes</taxon>
        <taxon>Hypocreomycetidae</taxon>
        <taxon>Hypocreales</taxon>
        <taxon>Nectriaceae</taxon>
        <taxon>Fusarium</taxon>
        <taxon>Fusarium fujikuroi species complex</taxon>
    </lineage>
</organism>